<reference evidence="1 2" key="1">
    <citation type="submission" date="2021-01" db="EMBL/GenBank/DDBJ databases">
        <title>Antibiotic resistance and phylogeny of Pseudomonas spp. isolated over three decades from chicken meat in the Norwegian food chain.</title>
        <authorList>
            <person name="Moen B."/>
        </authorList>
    </citation>
    <scope>NUCLEOTIDE SEQUENCE [LARGE SCALE GENOMIC DNA]</scope>
    <source>
        <strain evidence="1 2">MF6766</strain>
    </source>
</reference>
<protein>
    <submittedName>
        <fullName evidence="1">Uncharacterized protein</fullName>
    </submittedName>
</protein>
<organism evidence="1 2">
    <name type="scientific">Pseudomonas haemolytica</name>
    <dbReference type="NCBI Taxonomy" id="2600065"/>
    <lineage>
        <taxon>Bacteria</taxon>
        <taxon>Pseudomonadati</taxon>
        <taxon>Pseudomonadota</taxon>
        <taxon>Gammaproteobacteria</taxon>
        <taxon>Pseudomonadales</taxon>
        <taxon>Pseudomonadaceae</taxon>
        <taxon>Pseudomonas</taxon>
    </lineage>
</organism>
<sequence>MGLNLKNEHLYEVRKPKTYADKLSALAKQYLNQKYKEKQTIYFGNADNFCKSFMGVPNPFLMELKNYTLQEIVVRDIVDSLSRETLNLVREEFTARVCKVEANDINVVRIDNNQDKLAIMYEEKLDILKAGKSQLLNCEVFKFNNGNTFNNDTTVAEYLNELCYEMVMSDAPDNEKQANFFKEVNVLFSEFLKAYSLGIKKKHQFKHSFSMKGVLIDLEVRNEVVFHSTSEIVRKVYKDSFMFDEDF</sequence>
<dbReference type="EMBL" id="JAENSR010000009">
    <property type="protein sequence ID" value="MBK3462650.1"/>
    <property type="molecule type" value="Genomic_DNA"/>
</dbReference>
<proteinExistence type="predicted"/>
<evidence type="ECO:0000313" key="2">
    <source>
        <dbReference type="Proteomes" id="UP000620382"/>
    </source>
</evidence>
<keyword evidence="2" id="KW-1185">Reference proteome</keyword>
<accession>A0ABS1H0C6</accession>
<name>A0ABS1H0C6_9PSED</name>
<dbReference type="Proteomes" id="UP000620382">
    <property type="component" value="Unassembled WGS sequence"/>
</dbReference>
<comment type="caution">
    <text evidence="1">The sequence shown here is derived from an EMBL/GenBank/DDBJ whole genome shotgun (WGS) entry which is preliminary data.</text>
</comment>
<dbReference type="RefSeq" id="WP_200657686.1">
    <property type="nucleotide sequence ID" value="NZ_JAENSR010000009.1"/>
</dbReference>
<evidence type="ECO:0000313" key="1">
    <source>
        <dbReference type="EMBL" id="MBK3462650.1"/>
    </source>
</evidence>
<gene>
    <name evidence="1" type="ORF">JJD71_26645</name>
</gene>